<name>A0A1G2EMG1_9BACT</name>
<dbReference type="STRING" id="1801677.A2365_02435"/>
<dbReference type="EMBL" id="MHMM01000017">
    <property type="protein sequence ID" value="OGZ26732.1"/>
    <property type="molecule type" value="Genomic_DNA"/>
</dbReference>
<evidence type="ECO:0000313" key="2">
    <source>
        <dbReference type="Proteomes" id="UP000177740"/>
    </source>
</evidence>
<protein>
    <submittedName>
        <fullName evidence="1">Uncharacterized protein</fullName>
    </submittedName>
</protein>
<evidence type="ECO:0000313" key="1">
    <source>
        <dbReference type="EMBL" id="OGZ26732.1"/>
    </source>
</evidence>
<sequence>MKMYLVTHGDRAYGKDPHHTAEGLDQLMRIVLPDDIACVVVGTGFRFEEVYQFTGAKYLNVPIWSSPFCGSSDSLDRTGMIVVLGSTGRLVETHEYMGLDVPCFDAWAFIASHSDRTLFCAGAELMLALSKGCANPPKIEKASLYEIDLEAKTIRKIS</sequence>
<comment type="caution">
    <text evidence="1">The sequence shown here is derived from an EMBL/GenBank/DDBJ whole genome shotgun (WGS) entry which is preliminary data.</text>
</comment>
<organism evidence="1 2">
    <name type="scientific">Candidatus Nealsonbacteria bacterium RIFOXYB1_FULL_40_15</name>
    <dbReference type="NCBI Taxonomy" id="1801677"/>
    <lineage>
        <taxon>Bacteria</taxon>
        <taxon>Candidatus Nealsoniibacteriota</taxon>
    </lineage>
</organism>
<dbReference type="AlphaFoldDB" id="A0A1G2EMG1"/>
<gene>
    <name evidence="1" type="ORF">A2365_02435</name>
</gene>
<reference evidence="1 2" key="1">
    <citation type="journal article" date="2016" name="Nat. Commun.">
        <title>Thousands of microbial genomes shed light on interconnected biogeochemical processes in an aquifer system.</title>
        <authorList>
            <person name="Anantharaman K."/>
            <person name="Brown C.T."/>
            <person name="Hug L.A."/>
            <person name="Sharon I."/>
            <person name="Castelle C.J."/>
            <person name="Probst A.J."/>
            <person name="Thomas B.C."/>
            <person name="Singh A."/>
            <person name="Wilkins M.J."/>
            <person name="Karaoz U."/>
            <person name="Brodie E.L."/>
            <person name="Williams K.H."/>
            <person name="Hubbard S.S."/>
            <person name="Banfield J.F."/>
        </authorList>
    </citation>
    <scope>NUCLEOTIDE SEQUENCE [LARGE SCALE GENOMIC DNA]</scope>
</reference>
<accession>A0A1G2EMG1</accession>
<proteinExistence type="predicted"/>
<dbReference type="Proteomes" id="UP000177740">
    <property type="component" value="Unassembled WGS sequence"/>
</dbReference>